<dbReference type="GO" id="GO:0042732">
    <property type="term" value="P:D-xylose metabolic process"/>
    <property type="evidence" value="ECO:0007669"/>
    <property type="project" value="UniProtKB-UniRule"/>
</dbReference>
<dbReference type="AlphaFoldDB" id="A0A815MQH0"/>
<feature type="domain" description="Carbohydrate kinase FGGY C-terminal" evidence="6">
    <location>
        <begin position="322"/>
        <end position="512"/>
    </location>
</feature>
<evidence type="ECO:0000259" key="5">
    <source>
        <dbReference type="Pfam" id="PF00370"/>
    </source>
</evidence>
<comment type="function">
    <text evidence="4">Phosphorylates D-xylulose to produce D-xylulose 5-phosphate, a molecule that may play an important role in the regulation of glucose metabolism and lipogenesis.</text>
</comment>
<keyword evidence="4" id="KW-0119">Carbohydrate metabolism</keyword>
<dbReference type="InterPro" id="IPR043129">
    <property type="entry name" value="ATPase_NBD"/>
</dbReference>
<evidence type="ECO:0000256" key="2">
    <source>
        <dbReference type="ARBA" id="ARBA00022679"/>
    </source>
</evidence>
<dbReference type="PANTHER" id="PTHR10196:SF57">
    <property type="entry name" value="XYLULOSE KINASE"/>
    <property type="match status" value="1"/>
</dbReference>
<evidence type="ECO:0000313" key="8">
    <source>
        <dbReference type="Proteomes" id="UP000663828"/>
    </source>
</evidence>
<dbReference type="GO" id="GO:0005829">
    <property type="term" value="C:cytosol"/>
    <property type="evidence" value="ECO:0007669"/>
    <property type="project" value="TreeGrafter"/>
</dbReference>
<feature type="domain" description="Carbohydrate kinase FGGY N-terminal" evidence="5">
    <location>
        <begin position="159"/>
        <end position="309"/>
    </location>
</feature>
<keyword evidence="8" id="KW-1185">Reference proteome</keyword>
<evidence type="ECO:0000256" key="1">
    <source>
        <dbReference type="ARBA" id="ARBA00009156"/>
    </source>
</evidence>
<dbReference type="GO" id="GO:0005524">
    <property type="term" value="F:ATP binding"/>
    <property type="evidence" value="ECO:0007669"/>
    <property type="project" value="UniProtKB-KW"/>
</dbReference>
<keyword evidence="4" id="KW-0859">Xylose metabolism</keyword>
<dbReference type="CDD" id="cd07776">
    <property type="entry name" value="ASKHA_NBD_FGGY_SpXK-like"/>
    <property type="match status" value="1"/>
</dbReference>
<dbReference type="EC" id="2.7.1.17" evidence="4"/>
<dbReference type="Pfam" id="PF00370">
    <property type="entry name" value="FGGY_N"/>
    <property type="match status" value="1"/>
</dbReference>
<comment type="caution">
    <text evidence="7">The sequence shown here is derived from an EMBL/GenBank/DDBJ whole genome shotgun (WGS) entry which is preliminary data.</text>
</comment>
<comment type="catalytic activity">
    <reaction evidence="4">
        <text>D-xylulose + ATP = D-xylulose 5-phosphate + ADP + H(+)</text>
        <dbReference type="Rhea" id="RHEA:10964"/>
        <dbReference type="ChEBI" id="CHEBI:15378"/>
        <dbReference type="ChEBI" id="CHEBI:17140"/>
        <dbReference type="ChEBI" id="CHEBI:30616"/>
        <dbReference type="ChEBI" id="CHEBI:57737"/>
        <dbReference type="ChEBI" id="CHEBI:456216"/>
        <dbReference type="EC" id="2.7.1.17"/>
    </reaction>
</comment>
<dbReference type="InterPro" id="IPR018484">
    <property type="entry name" value="FGGY_N"/>
</dbReference>
<dbReference type="EMBL" id="CAJNOR010003564">
    <property type="protein sequence ID" value="CAF1426173.1"/>
    <property type="molecule type" value="Genomic_DNA"/>
</dbReference>
<keyword evidence="4" id="KW-0067">ATP-binding</keyword>
<evidence type="ECO:0000313" key="7">
    <source>
        <dbReference type="EMBL" id="CAF1426173.1"/>
    </source>
</evidence>
<dbReference type="SUPFAM" id="SSF53067">
    <property type="entry name" value="Actin-like ATPase domain"/>
    <property type="match status" value="2"/>
</dbReference>
<keyword evidence="4" id="KW-0547">Nucleotide-binding</keyword>
<reference evidence="7" key="1">
    <citation type="submission" date="2021-02" db="EMBL/GenBank/DDBJ databases">
        <authorList>
            <person name="Nowell W R."/>
        </authorList>
    </citation>
    <scope>NUCLEOTIDE SEQUENCE</scope>
</reference>
<dbReference type="PANTHER" id="PTHR10196">
    <property type="entry name" value="SUGAR KINASE"/>
    <property type="match status" value="1"/>
</dbReference>
<dbReference type="InterPro" id="IPR042024">
    <property type="entry name" value="D-XK_euk"/>
</dbReference>
<dbReference type="InterPro" id="IPR000577">
    <property type="entry name" value="Carb_kinase_FGGY"/>
</dbReference>
<dbReference type="Pfam" id="PF02782">
    <property type="entry name" value="FGGY_C"/>
    <property type="match status" value="1"/>
</dbReference>
<evidence type="ECO:0000256" key="4">
    <source>
        <dbReference type="RuleBase" id="RU367058"/>
    </source>
</evidence>
<sequence>MTNNNTKDVCRSECILMSHKNESQRLYLGLDLSTQQLKGIVIDEQLQTISEQAISFNDKSTLVHHVQPNGFIIDKDDNRCVTTPVYVFLEAIDVLFQKLRDQKKFDLSNIVGVSGCGQQHGSVYWKTSSELEKIKNFHAGGENVSLVDLLQSSFSRIDCPIWMDSSTTEECQILEKAVGNAENLFQITGSKAYERFTGSQIMKVARKTPDIYAQTERIQLISNFLATILLGEYAPIDLSDGSGMNLLDIRQHQWSNECLNACGKELEKKLSAKLVYPRTALGPIASYFVERYGLNKQCQVVSCTGDNPSSYYALASDPKTIVISLGTSDTVMASIPAAAMPKEAFAGHLLVNPLTSYPESNLLMLLLCFKNGSLVRERVREETGTKDWKGMSELLGQTPSANKGVIGYFYDDHEILPHNVQGRFYFNADGEQVNDLEAASKVRALVEGQLLAKRLYLQRANVDLNNNVDQIVVTGGASVNTDLLQILADIFAKPVYTASAPNSGALGGALRAVDVINQKPNTVSSTVECVVAANPRGEYTSLYDDMLNRYAKLEDKIVQDKKQ</sequence>
<dbReference type="GO" id="GO:0004856">
    <property type="term" value="F:D-xylulokinase activity"/>
    <property type="evidence" value="ECO:0007669"/>
    <property type="project" value="UniProtKB-UniRule"/>
</dbReference>
<dbReference type="Gene3D" id="3.30.420.40">
    <property type="match status" value="2"/>
</dbReference>
<gene>
    <name evidence="7" type="ORF">XAT740_LOCUS35515</name>
</gene>
<name>A0A815MQH0_ADIRI</name>
<dbReference type="GO" id="GO:0005997">
    <property type="term" value="P:xylulose metabolic process"/>
    <property type="evidence" value="ECO:0007669"/>
    <property type="project" value="UniProtKB-UniRule"/>
</dbReference>
<evidence type="ECO:0000256" key="3">
    <source>
        <dbReference type="ARBA" id="ARBA00022777"/>
    </source>
</evidence>
<keyword evidence="3 4" id="KW-0418">Kinase</keyword>
<keyword evidence="2 4" id="KW-0808">Transferase</keyword>
<accession>A0A815MQH0</accession>
<comment type="similarity">
    <text evidence="1 4">Belongs to the FGGY kinase family.</text>
</comment>
<evidence type="ECO:0000259" key="6">
    <source>
        <dbReference type="Pfam" id="PF02782"/>
    </source>
</evidence>
<dbReference type="Proteomes" id="UP000663828">
    <property type="component" value="Unassembled WGS sequence"/>
</dbReference>
<organism evidence="7 8">
    <name type="scientific">Adineta ricciae</name>
    <name type="common">Rotifer</name>
    <dbReference type="NCBI Taxonomy" id="249248"/>
    <lineage>
        <taxon>Eukaryota</taxon>
        <taxon>Metazoa</taxon>
        <taxon>Spiralia</taxon>
        <taxon>Gnathifera</taxon>
        <taxon>Rotifera</taxon>
        <taxon>Eurotatoria</taxon>
        <taxon>Bdelloidea</taxon>
        <taxon>Adinetida</taxon>
        <taxon>Adinetidae</taxon>
        <taxon>Adineta</taxon>
    </lineage>
</organism>
<proteinExistence type="inferred from homology"/>
<protein>
    <recommendedName>
        <fullName evidence="4">Xylulose kinase</fullName>
        <ecNumber evidence="4">2.7.1.17</ecNumber>
    </recommendedName>
</protein>
<dbReference type="PIRSF" id="PIRSF000538">
    <property type="entry name" value="GlpK"/>
    <property type="match status" value="1"/>
</dbReference>
<dbReference type="InterPro" id="IPR018485">
    <property type="entry name" value="FGGY_C"/>
</dbReference>